<dbReference type="Proteomes" id="UP000295636">
    <property type="component" value="Unassembled WGS sequence"/>
</dbReference>
<dbReference type="SUPFAM" id="SSF52540">
    <property type="entry name" value="P-loop containing nucleoside triphosphate hydrolases"/>
    <property type="match status" value="1"/>
</dbReference>
<dbReference type="EMBL" id="SMRT01000029">
    <property type="protein sequence ID" value="TDF91222.1"/>
    <property type="molecule type" value="Genomic_DNA"/>
</dbReference>
<dbReference type="RefSeq" id="WP_133236335.1">
    <property type="nucleotide sequence ID" value="NZ_SMRT01000029.1"/>
</dbReference>
<comment type="caution">
    <text evidence="1">The sequence shown here is derived from an EMBL/GenBank/DDBJ whole genome shotgun (WGS) entry which is preliminary data.</text>
</comment>
<dbReference type="OrthoDB" id="1201990at2"/>
<dbReference type="InterPro" id="IPR027417">
    <property type="entry name" value="P-loop_NTPase"/>
</dbReference>
<dbReference type="NCBIfam" id="NF005994">
    <property type="entry name" value="PRK08118.1"/>
    <property type="match status" value="1"/>
</dbReference>
<dbReference type="Gene3D" id="3.40.50.300">
    <property type="entry name" value="P-loop containing nucleotide triphosphate hydrolases"/>
    <property type="match status" value="1"/>
</dbReference>
<evidence type="ECO:0000313" key="2">
    <source>
        <dbReference type="Proteomes" id="UP000295636"/>
    </source>
</evidence>
<name>A0A4R5K8T2_9BACL</name>
<evidence type="ECO:0000313" key="1">
    <source>
        <dbReference type="EMBL" id="TDF91222.1"/>
    </source>
</evidence>
<protein>
    <submittedName>
        <fullName evidence="1">DNA topology modulation protein</fullName>
    </submittedName>
</protein>
<dbReference type="AlphaFoldDB" id="A0A4R5K8T2"/>
<organism evidence="1 2">
    <name type="scientific">Paenibacillus piri</name>
    <dbReference type="NCBI Taxonomy" id="2547395"/>
    <lineage>
        <taxon>Bacteria</taxon>
        <taxon>Bacillati</taxon>
        <taxon>Bacillota</taxon>
        <taxon>Bacilli</taxon>
        <taxon>Bacillales</taxon>
        <taxon>Paenibacillaceae</taxon>
        <taxon>Paenibacillus</taxon>
    </lineage>
</organism>
<dbReference type="PANTHER" id="PTHR37816:SF3">
    <property type="entry name" value="MODULATES DNA TOPOLOGY"/>
    <property type="match status" value="1"/>
</dbReference>
<dbReference type="PANTHER" id="PTHR37816">
    <property type="entry name" value="YALI0E33011P"/>
    <property type="match status" value="1"/>
</dbReference>
<accession>A0A4R5K8T2</accession>
<proteinExistence type="predicted"/>
<gene>
    <name evidence="1" type="ORF">E1757_33125</name>
</gene>
<reference evidence="1 2" key="1">
    <citation type="submission" date="2019-03" db="EMBL/GenBank/DDBJ databases">
        <title>This is whole genome sequence of Paenibacillus sp MS74 strain.</title>
        <authorList>
            <person name="Trinh H.N."/>
        </authorList>
    </citation>
    <scope>NUCLEOTIDE SEQUENCE [LARGE SCALE GENOMIC DNA]</scope>
    <source>
        <strain evidence="1 2">MS74</strain>
    </source>
</reference>
<sequence>MKKIALIGSGGSGKSTLARKLGAVTKLPVYHLDALHWKPGWVPTPNQEWDALQRDIIRRDEWIIDGNYGRTLNIRLDAADTIIFFDLSRWVTMYRIFKRRIMYHGKTRPDLNEGCPEQLDMHFIKWIWNFKRDKRPAIIGKLQAYAETTAKTIVIIKKPSDADRLLRLIEKREPIGSSEIKNE</sequence>
<dbReference type="InterPro" id="IPR052922">
    <property type="entry name" value="Cytidylate_Kinase-2"/>
</dbReference>
<keyword evidence="2" id="KW-1185">Reference proteome</keyword>